<evidence type="ECO:0000259" key="2">
    <source>
        <dbReference type="Pfam" id="PF24864"/>
    </source>
</evidence>
<reference evidence="3 4" key="1">
    <citation type="submission" date="2024-01" db="EMBL/GenBank/DDBJ databases">
        <authorList>
            <person name="Allen C."/>
            <person name="Tagirdzhanova G."/>
        </authorList>
    </citation>
    <scope>NUCLEOTIDE SEQUENCE [LARGE SCALE GENOMIC DNA]</scope>
    <source>
        <strain evidence="3 4">CBS 119000</strain>
    </source>
</reference>
<dbReference type="EMBL" id="CAWUON010000019">
    <property type="protein sequence ID" value="CAK7266547.1"/>
    <property type="molecule type" value="Genomic_DNA"/>
</dbReference>
<gene>
    <name evidence="3" type="ORF">SEPCBS119000_002086</name>
</gene>
<proteinExistence type="predicted"/>
<dbReference type="InterPro" id="IPR056632">
    <property type="entry name" value="DUF7730"/>
</dbReference>
<evidence type="ECO:0000313" key="4">
    <source>
        <dbReference type="Proteomes" id="UP001642502"/>
    </source>
</evidence>
<keyword evidence="4" id="KW-1185">Reference proteome</keyword>
<evidence type="ECO:0000313" key="3">
    <source>
        <dbReference type="EMBL" id="CAK7266547.1"/>
    </source>
</evidence>
<sequence>MANCNPDPPPACWARLGLGADGKRKVSVRPLLSRWKRQTKTHDLLDQYKPLDDKASVSVAETGRSPSQSTYHATSSARSRTCSTSSQRPLAGMSKKVSQPVLRAIKSIRHFRLPQSISDKDLRSNTACSSYQEDSAPAMMHMSSDYNRFSCSQTGQPPRAATPVSTPRRPTQQASPFLALPQEIRDEIYAYVFHSTRLTMGRRVNCAAADLPASTHSQNGREKQVNGTKAACYNDTSTHTITHIRPARHTMALFLVCRQVTRELVRDNAWISQVLFNFEDVATMLDVLGGVFSSPEQRSLIREVRVREGGLFVHQQLPVVPSASLTPLTGLSLPSPWPPGQSLHQRFLLLGGLMRLLPGLSLDRLTILPALPCRVHKSTRCHDLPGVDMYHTSLSRSLPPMRLAASHEILAELLYAGSGWKELCYVHHDTAMLVDGKHRPSSLEALIGMRFPDAEKDTYEKASTAGEQCKQQRLDKEQEIGSNRFASQNQRQHPRHLGDLLAASASREQYRLAQWRRLLNGRDGWVPADKGTDLNGRLTPEAAATPSWGVSIDAVIHERSNRGDLPRSTIAVYGVRGGRALWPMETLEDVRENHHRSEEFMVVVRRGDNDVAEVDKTAKRAATQASSRAFYAEVDGSPYPFQEGDPRVQYGARWETLRPLLFPCDHLPATRYRRDRYQHRDEYVVRSQRRST</sequence>
<feature type="region of interest" description="Disordered" evidence="1">
    <location>
        <begin position="58"/>
        <end position="98"/>
    </location>
</feature>
<evidence type="ECO:0000256" key="1">
    <source>
        <dbReference type="SAM" id="MobiDB-lite"/>
    </source>
</evidence>
<dbReference type="Proteomes" id="UP001642502">
    <property type="component" value="Unassembled WGS sequence"/>
</dbReference>
<dbReference type="PANTHER" id="PTHR38790">
    <property type="entry name" value="2EXR DOMAIN-CONTAINING PROTEIN-RELATED"/>
    <property type="match status" value="1"/>
</dbReference>
<protein>
    <recommendedName>
        <fullName evidence="2">DUF7730 domain-containing protein</fullName>
    </recommendedName>
</protein>
<feature type="compositionally biased region" description="Low complexity" evidence="1">
    <location>
        <begin position="73"/>
        <end position="86"/>
    </location>
</feature>
<organism evidence="3 4">
    <name type="scientific">Sporothrix epigloea</name>
    <dbReference type="NCBI Taxonomy" id="1892477"/>
    <lineage>
        <taxon>Eukaryota</taxon>
        <taxon>Fungi</taxon>
        <taxon>Dikarya</taxon>
        <taxon>Ascomycota</taxon>
        <taxon>Pezizomycotina</taxon>
        <taxon>Sordariomycetes</taxon>
        <taxon>Sordariomycetidae</taxon>
        <taxon>Ophiostomatales</taxon>
        <taxon>Ophiostomataceae</taxon>
        <taxon>Sporothrix</taxon>
    </lineage>
</organism>
<name>A0ABP0DGX7_9PEZI</name>
<dbReference type="Pfam" id="PF24864">
    <property type="entry name" value="DUF7730"/>
    <property type="match status" value="1"/>
</dbReference>
<feature type="region of interest" description="Disordered" evidence="1">
    <location>
        <begin position="150"/>
        <end position="173"/>
    </location>
</feature>
<comment type="caution">
    <text evidence="3">The sequence shown here is derived from an EMBL/GenBank/DDBJ whole genome shotgun (WGS) entry which is preliminary data.</text>
</comment>
<feature type="compositionally biased region" description="Polar residues" evidence="1">
    <location>
        <begin position="163"/>
        <end position="173"/>
    </location>
</feature>
<feature type="domain" description="DUF7730" evidence="2">
    <location>
        <begin position="171"/>
        <end position="306"/>
    </location>
</feature>
<accession>A0ABP0DGX7</accession>